<proteinExistence type="predicted"/>
<dbReference type="InterPro" id="IPR016181">
    <property type="entry name" value="Acyl_CoA_acyltransferase"/>
</dbReference>
<dbReference type="EC" id="6.2.1.22" evidence="4"/>
<dbReference type="NCBIfam" id="TIGR00124">
    <property type="entry name" value="cit_ly_ligase"/>
    <property type="match status" value="1"/>
</dbReference>
<dbReference type="GO" id="GO:0016747">
    <property type="term" value="F:acyltransferase activity, transferring groups other than amino-acyl groups"/>
    <property type="evidence" value="ECO:0007669"/>
    <property type="project" value="InterPro"/>
</dbReference>
<evidence type="ECO:0000313" key="5">
    <source>
        <dbReference type="Proteomes" id="UP000704068"/>
    </source>
</evidence>
<dbReference type="PANTHER" id="PTHR40599:SF1">
    <property type="entry name" value="[CITRATE [PRO-3S]-LYASE] LIGASE"/>
    <property type="match status" value="1"/>
</dbReference>
<evidence type="ECO:0000256" key="1">
    <source>
        <dbReference type="ARBA" id="ARBA00022741"/>
    </source>
</evidence>
<organism evidence="4 5">
    <name type="scientific">Alloprevotella tannerae</name>
    <dbReference type="NCBI Taxonomy" id="76122"/>
    <lineage>
        <taxon>Bacteria</taxon>
        <taxon>Pseudomonadati</taxon>
        <taxon>Bacteroidota</taxon>
        <taxon>Bacteroidia</taxon>
        <taxon>Bacteroidales</taxon>
        <taxon>Prevotellaceae</taxon>
        <taxon>Alloprevotella</taxon>
    </lineage>
</organism>
<dbReference type="InterPro" id="IPR013166">
    <property type="entry name" value="Citrate_lyase_ligase_C"/>
</dbReference>
<dbReference type="SMART" id="SM00764">
    <property type="entry name" value="Citrate_ly_lig"/>
    <property type="match status" value="1"/>
</dbReference>
<keyword evidence="2" id="KW-0067">ATP-binding</keyword>
<dbReference type="SUPFAM" id="SSF52374">
    <property type="entry name" value="Nucleotidylyl transferase"/>
    <property type="match status" value="1"/>
</dbReference>
<dbReference type="Gene3D" id="1.10.4200.10">
    <property type="entry name" value="Triphosphoribosyl-dephospho-CoA protein"/>
    <property type="match status" value="2"/>
</dbReference>
<dbReference type="Gene3D" id="3.40.630.30">
    <property type="match status" value="1"/>
</dbReference>
<evidence type="ECO:0000256" key="2">
    <source>
        <dbReference type="ARBA" id="ARBA00022840"/>
    </source>
</evidence>
<dbReference type="PANTHER" id="PTHR40599">
    <property type="entry name" value="[CITRATE [PRO-3S]-LYASE] LIGASE"/>
    <property type="match status" value="1"/>
</dbReference>
<dbReference type="InterPro" id="IPR014729">
    <property type="entry name" value="Rossmann-like_a/b/a_fold"/>
</dbReference>
<name>A0A929RYU4_9BACT</name>
<dbReference type="Gene3D" id="3.40.50.620">
    <property type="entry name" value="HUPs"/>
    <property type="match status" value="1"/>
</dbReference>
<dbReference type="GO" id="GO:0046917">
    <property type="term" value="F:triphosphoribosyl-dephospho-CoA synthase activity"/>
    <property type="evidence" value="ECO:0007669"/>
    <property type="project" value="InterPro"/>
</dbReference>
<keyword evidence="4" id="KW-0436">Ligase</keyword>
<protein>
    <submittedName>
        <fullName evidence="4">[citrate (Pro-3S)-lyase] ligase</fullName>
        <ecNumber evidence="4">6.2.1.22</ecNumber>
    </submittedName>
</protein>
<dbReference type="RefSeq" id="WP_303763717.1">
    <property type="nucleotide sequence ID" value="NZ_JABZGR010000011.1"/>
</dbReference>
<dbReference type="Pfam" id="PF01874">
    <property type="entry name" value="CitG"/>
    <property type="match status" value="1"/>
</dbReference>
<dbReference type="InterPro" id="IPR005216">
    <property type="entry name" value="Citrate_lyase_ligase"/>
</dbReference>
<feature type="domain" description="N-acetyltransferase" evidence="3">
    <location>
        <begin position="1"/>
        <end position="134"/>
    </location>
</feature>
<evidence type="ECO:0000259" key="3">
    <source>
        <dbReference type="PROSITE" id="PS51186"/>
    </source>
</evidence>
<dbReference type="GO" id="GO:0008771">
    <property type="term" value="F:[citrate (pro-3S)-lyase] ligase activity"/>
    <property type="evidence" value="ECO:0007669"/>
    <property type="project" value="UniProtKB-EC"/>
</dbReference>
<sequence>MSNDFEIQSYPLTVRTNRERVTAFLAANGLRLDALDYYAVVTAVGDDQILAGGGLDKDIIKCIAVSDTLRDEGISATLVSHLMSIAMSRQYEAVKVFTKPSNQKIFESLGFHLLAEAPKAVLLENGLSGWLTYERYLKSLRREGTSGLIVMNANPFTRGHHFLIAQAARQVDTLFIIPVKEDRSEFSYAERKAMLESGCRNIGNVIVCEGSDYSISAATFPTYFLKELDEAATTQMTLDLNLCAKRIAPALGAKIRFVGREPLDAMTQRYNELMHEILPLEGISVVEMERLSEGDQVISASAVRTALAEEKFSEAAPKVYPTTIPYLLAKLATMALQSELDTTPKPGLVDQLDSGAHQDMDYSLMCRSIHALHPHFVALAQLGYQEKLPTSKEMRRLGLEAEREMLLATNNVNTHKGALFAMGLVLIAAAHNYYIYGVIQEQPLRTAICRLASDFPAPKGTHGDAVRRQYNVGGALAQAAAGYPDLFDNWLPYLRQLKGDTFAAHKTLLYIMTTLDDTNILHRKGAQVASKVKEEARALLSNFSEAALIKLNQRYIKENISPGGSADMLSLTFLLNAILS</sequence>
<reference evidence="4" key="1">
    <citation type="submission" date="2020-04" db="EMBL/GenBank/DDBJ databases">
        <title>Deep metagenomics examines the oral microbiome during advanced dental caries in children, revealing novel taxa and co-occurrences with host molecules.</title>
        <authorList>
            <person name="Baker J.L."/>
            <person name="Morton J.T."/>
            <person name="Dinis M."/>
            <person name="Alvarez R."/>
            <person name="Tran N.C."/>
            <person name="Knight R."/>
            <person name="Edlund A."/>
        </authorList>
    </citation>
    <scope>NUCLEOTIDE SEQUENCE</scope>
    <source>
        <strain evidence="4">JCVI_34_bin.1</strain>
    </source>
</reference>
<dbReference type="EMBL" id="JABZGR010000011">
    <property type="protein sequence ID" value="MBF0970357.1"/>
    <property type="molecule type" value="Genomic_DNA"/>
</dbReference>
<accession>A0A929RYU4</accession>
<gene>
    <name evidence="4" type="primary">citC</name>
    <name evidence="4" type="ORF">HXK21_04880</name>
</gene>
<dbReference type="Proteomes" id="UP000704068">
    <property type="component" value="Unassembled WGS sequence"/>
</dbReference>
<comment type="caution">
    <text evidence="4">The sequence shown here is derived from an EMBL/GenBank/DDBJ whole genome shotgun (WGS) entry which is preliminary data.</text>
</comment>
<dbReference type="InterPro" id="IPR004821">
    <property type="entry name" value="Cyt_trans-like"/>
</dbReference>
<dbReference type="InterPro" id="IPR000182">
    <property type="entry name" value="GNAT_dom"/>
</dbReference>
<dbReference type="Pfam" id="PF08218">
    <property type="entry name" value="Citrate_ly_lig"/>
    <property type="match status" value="1"/>
</dbReference>
<dbReference type="InterPro" id="IPR002736">
    <property type="entry name" value="CitG"/>
</dbReference>
<dbReference type="NCBIfam" id="TIGR00125">
    <property type="entry name" value="cyt_tran_rel"/>
    <property type="match status" value="1"/>
</dbReference>
<dbReference type="AlphaFoldDB" id="A0A929RYU4"/>
<dbReference type="SUPFAM" id="SSF55729">
    <property type="entry name" value="Acyl-CoA N-acyltransferases (Nat)"/>
    <property type="match status" value="1"/>
</dbReference>
<evidence type="ECO:0000313" key="4">
    <source>
        <dbReference type="EMBL" id="MBF0970357.1"/>
    </source>
</evidence>
<keyword evidence="1" id="KW-0547">Nucleotide-binding</keyword>
<dbReference type="GO" id="GO:0005524">
    <property type="term" value="F:ATP binding"/>
    <property type="evidence" value="ECO:0007669"/>
    <property type="project" value="UniProtKB-KW"/>
</dbReference>
<dbReference type="PROSITE" id="PS51186">
    <property type="entry name" value="GNAT"/>
    <property type="match status" value="1"/>
</dbReference>